<protein>
    <submittedName>
        <fullName evidence="7">Holin-like protein</fullName>
    </submittedName>
</protein>
<dbReference type="AlphaFoldDB" id="A0A4R6DGM6"/>
<dbReference type="GO" id="GO:0005886">
    <property type="term" value="C:plasma membrane"/>
    <property type="evidence" value="ECO:0007669"/>
    <property type="project" value="UniProtKB-SubCell"/>
</dbReference>
<feature type="transmembrane region" description="Helical" evidence="6">
    <location>
        <begin position="62"/>
        <end position="82"/>
    </location>
</feature>
<dbReference type="Pfam" id="PF03788">
    <property type="entry name" value="LrgA"/>
    <property type="match status" value="1"/>
</dbReference>
<evidence type="ECO:0000313" key="7">
    <source>
        <dbReference type="EMBL" id="TDN43811.1"/>
    </source>
</evidence>
<dbReference type="OrthoDB" id="194658at2"/>
<proteinExistence type="predicted"/>
<sequence>MHRALPSLFRTLLQVGVLILFWWAGGRVAALLGLPVPGGVIGLGMLLALFAAGVLRPSWLKAGAGLLLAEMLLFFIPAAMSLLDYGPLLRHEGWRILLVIMFSTLMVMAATALAVEWMGRRQAAAADAEPPRAAS</sequence>
<gene>
    <name evidence="7" type="ORF">C7389_13713</name>
</gene>
<evidence type="ECO:0000256" key="3">
    <source>
        <dbReference type="ARBA" id="ARBA00022692"/>
    </source>
</evidence>
<keyword evidence="3 6" id="KW-0812">Transmembrane</keyword>
<feature type="transmembrane region" description="Helical" evidence="6">
    <location>
        <begin position="94"/>
        <end position="115"/>
    </location>
</feature>
<keyword evidence="8" id="KW-1185">Reference proteome</keyword>
<evidence type="ECO:0000256" key="2">
    <source>
        <dbReference type="ARBA" id="ARBA00022475"/>
    </source>
</evidence>
<comment type="caution">
    <text evidence="7">The sequence shown here is derived from an EMBL/GenBank/DDBJ whole genome shotgun (WGS) entry which is preliminary data.</text>
</comment>
<reference evidence="7 8" key="1">
    <citation type="submission" date="2019-03" db="EMBL/GenBank/DDBJ databases">
        <title>Genomic Encyclopedia of Type Strains, Phase IV (KMG-IV): sequencing the most valuable type-strain genomes for metagenomic binning, comparative biology and taxonomic classification.</title>
        <authorList>
            <person name="Goeker M."/>
        </authorList>
    </citation>
    <scope>NUCLEOTIDE SEQUENCE [LARGE SCALE GENOMIC DNA]</scope>
    <source>
        <strain evidence="7 8">DSM 12121</strain>
    </source>
</reference>
<comment type="subcellular location">
    <subcellularLocation>
        <location evidence="1">Cell membrane</location>
        <topology evidence="1">Multi-pass membrane protein</topology>
    </subcellularLocation>
</comment>
<dbReference type="EMBL" id="SNVV01000037">
    <property type="protein sequence ID" value="TDN43811.1"/>
    <property type="molecule type" value="Genomic_DNA"/>
</dbReference>
<evidence type="ECO:0000256" key="4">
    <source>
        <dbReference type="ARBA" id="ARBA00022989"/>
    </source>
</evidence>
<keyword evidence="2" id="KW-1003">Cell membrane</keyword>
<evidence type="ECO:0000313" key="8">
    <source>
        <dbReference type="Proteomes" id="UP000295129"/>
    </source>
</evidence>
<dbReference type="PANTHER" id="PTHR33931:SF2">
    <property type="entry name" value="HOLIN-LIKE PROTEIN CIDA"/>
    <property type="match status" value="1"/>
</dbReference>
<dbReference type="RefSeq" id="WP_133595136.1">
    <property type="nucleotide sequence ID" value="NZ_SNVV01000037.1"/>
</dbReference>
<keyword evidence="4 6" id="KW-1133">Transmembrane helix</keyword>
<evidence type="ECO:0000256" key="6">
    <source>
        <dbReference type="SAM" id="Phobius"/>
    </source>
</evidence>
<feature type="transmembrane region" description="Helical" evidence="6">
    <location>
        <begin position="7"/>
        <end position="24"/>
    </location>
</feature>
<dbReference type="Proteomes" id="UP000295129">
    <property type="component" value="Unassembled WGS sequence"/>
</dbReference>
<dbReference type="InterPro" id="IPR005538">
    <property type="entry name" value="LrgA/CidA"/>
</dbReference>
<evidence type="ECO:0000256" key="1">
    <source>
        <dbReference type="ARBA" id="ARBA00004651"/>
    </source>
</evidence>
<keyword evidence="5 6" id="KW-0472">Membrane</keyword>
<name>A0A4R6DGM6_9RHOO</name>
<evidence type="ECO:0000256" key="5">
    <source>
        <dbReference type="ARBA" id="ARBA00023136"/>
    </source>
</evidence>
<organism evidence="7 8">
    <name type="scientific">Azoarcus indigens</name>
    <dbReference type="NCBI Taxonomy" id="29545"/>
    <lineage>
        <taxon>Bacteria</taxon>
        <taxon>Pseudomonadati</taxon>
        <taxon>Pseudomonadota</taxon>
        <taxon>Betaproteobacteria</taxon>
        <taxon>Rhodocyclales</taxon>
        <taxon>Zoogloeaceae</taxon>
        <taxon>Azoarcus</taxon>
    </lineage>
</organism>
<feature type="transmembrane region" description="Helical" evidence="6">
    <location>
        <begin position="36"/>
        <end position="55"/>
    </location>
</feature>
<accession>A0A4R6DGM6</accession>
<dbReference type="PANTHER" id="PTHR33931">
    <property type="entry name" value="HOLIN-LIKE PROTEIN CIDA-RELATED"/>
    <property type="match status" value="1"/>
</dbReference>